<evidence type="ECO:0000313" key="1">
    <source>
        <dbReference type="EMBL" id="KUJ18580.1"/>
    </source>
</evidence>
<dbReference type="Proteomes" id="UP000070700">
    <property type="component" value="Unassembled WGS sequence"/>
</dbReference>
<dbReference type="KEGG" id="psco:LY89DRAFT_774406"/>
<proteinExistence type="predicted"/>
<keyword evidence="2" id="KW-1185">Reference proteome</keyword>
<gene>
    <name evidence="1" type="ORF">LY89DRAFT_774406</name>
</gene>
<protein>
    <submittedName>
        <fullName evidence="1">Putative UPF0157 protein YqkA</fullName>
    </submittedName>
</protein>
<sequence length="210" mass="24034">MERPWWEPLPIALEPHNPSWATEFNTAAQMLRTLLSGLPITSIEHIGSTAIPDLLAKPILDIDIVISGPDFPAILQRMKEGGYTHLGECHLPGRHAFWQPGANAKTGEPTRWVEVEGVGSVRERRRNTYVCFERSLSLRNHRDLKRVLMEDEELRKEYGERKSYLVHTLLIDDVEEYCFGKNAVVQKILKKAGWSDEDLAVVCKTGWYRV</sequence>
<dbReference type="Gene3D" id="3.30.460.10">
    <property type="entry name" value="Beta Polymerase, domain 2"/>
    <property type="match status" value="1"/>
</dbReference>
<dbReference type="Pfam" id="PF04229">
    <property type="entry name" value="GrpB"/>
    <property type="match status" value="1"/>
</dbReference>
<dbReference type="PANTHER" id="PTHR34822">
    <property type="entry name" value="GRPB DOMAIN PROTEIN (AFU_ORTHOLOGUE AFUA_1G01530)"/>
    <property type="match status" value="1"/>
</dbReference>
<dbReference type="PANTHER" id="PTHR34822:SF1">
    <property type="entry name" value="GRPB FAMILY PROTEIN"/>
    <property type="match status" value="1"/>
</dbReference>
<name>A0A194XEG4_MOLSC</name>
<dbReference type="RefSeq" id="XP_018072935.1">
    <property type="nucleotide sequence ID" value="XM_018221963.1"/>
</dbReference>
<dbReference type="AlphaFoldDB" id="A0A194XEG4"/>
<dbReference type="OrthoDB" id="630895at2759"/>
<reference evidence="1 2" key="1">
    <citation type="submission" date="2015-10" db="EMBL/GenBank/DDBJ databases">
        <title>Full genome of DAOMC 229536 Phialocephala scopiformis, a fungal endophyte of spruce producing the potent anti-insectan compound rugulosin.</title>
        <authorList>
            <consortium name="DOE Joint Genome Institute"/>
            <person name="Walker A.K."/>
            <person name="Frasz S.L."/>
            <person name="Seifert K.A."/>
            <person name="Miller J.D."/>
            <person name="Mondo S.J."/>
            <person name="Labutti K."/>
            <person name="Lipzen A."/>
            <person name="Dockter R."/>
            <person name="Kennedy M."/>
            <person name="Grigoriev I.V."/>
            <person name="Spatafora J.W."/>
        </authorList>
    </citation>
    <scope>NUCLEOTIDE SEQUENCE [LARGE SCALE GENOMIC DNA]</scope>
    <source>
        <strain evidence="1 2">CBS 120377</strain>
    </source>
</reference>
<evidence type="ECO:0000313" key="2">
    <source>
        <dbReference type="Proteomes" id="UP000070700"/>
    </source>
</evidence>
<organism evidence="1 2">
    <name type="scientific">Mollisia scopiformis</name>
    <name type="common">Conifer needle endophyte fungus</name>
    <name type="synonym">Phialocephala scopiformis</name>
    <dbReference type="NCBI Taxonomy" id="149040"/>
    <lineage>
        <taxon>Eukaryota</taxon>
        <taxon>Fungi</taxon>
        <taxon>Dikarya</taxon>
        <taxon>Ascomycota</taxon>
        <taxon>Pezizomycotina</taxon>
        <taxon>Leotiomycetes</taxon>
        <taxon>Helotiales</taxon>
        <taxon>Mollisiaceae</taxon>
        <taxon>Mollisia</taxon>
    </lineage>
</organism>
<accession>A0A194XEG4</accession>
<dbReference type="GeneID" id="28831689"/>
<dbReference type="InterPro" id="IPR043519">
    <property type="entry name" value="NT_sf"/>
</dbReference>
<dbReference type="InParanoid" id="A0A194XEG4"/>
<dbReference type="SUPFAM" id="SSF81301">
    <property type="entry name" value="Nucleotidyltransferase"/>
    <property type="match status" value="1"/>
</dbReference>
<dbReference type="InterPro" id="IPR007344">
    <property type="entry name" value="GrpB/CoaE"/>
</dbReference>
<dbReference type="EMBL" id="KQ947412">
    <property type="protein sequence ID" value="KUJ18580.1"/>
    <property type="molecule type" value="Genomic_DNA"/>
</dbReference>